<dbReference type="GO" id="GO:0016020">
    <property type="term" value="C:membrane"/>
    <property type="evidence" value="ECO:0007669"/>
    <property type="project" value="UniProtKB-SubCell"/>
</dbReference>
<dbReference type="Ensembl" id="ENSVURT00010030856.1">
    <property type="protein sequence ID" value="ENSVURP00010027087.1"/>
    <property type="gene ID" value="ENSVURG00010020754.1"/>
</dbReference>
<feature type="transmembrane region" description="Helical" evidence="5">
    <location>
        <begin position="287"/>
        <end position="311"/>
    </location>
</feature>
<evidence type="ECO:0000259" key="6">
    <source>
        <dbReference type="PROSITE" id="PS50850"/>
    </source>
</evidence>
<evidence type="ECO:0000256" key="1">
    <source>
        <dbReference type="ARBA" id="ARBA00004141"/>
    </source>
</evidence>
<feature type="domain" description="Major facilitator superfamily (MFS) profile" evidence="6">
    <location>
        <begin position="1"/>
        <end position="376"/>
    </location>
</feature>
<gene>
    <name evidence="7" type="primary">SLC22A31</name>
</gene>
<keyword evidence="3 5" id="KW-1133">Transmembrane helix</keyword>
<protein>
    <submittedName>
        <fullName evidence="7">Solute carrier family 22 member 31</fullName>
    </submittedName>
</protein>
<name>A0A4X2M1G4_VOMUR</name>
<evidence type="ECO:0000256" key="5">
    <source>
        <dbReference type="SAM" id="Phobius"/>
    </source>
</evidence>
<dbReference type="OMA" id="ASWVPCI"/>
<feature type="transmembrane region" description="Helical" evidence="5">
    <location>
        <begin position="82"/>
        <end position="105"/>
    </location>
</feature>
<sequence length="467" mass="50919">MSYLLGWSLGCVTLGSACDRFGRRAVFVTSLALAAVLGSGVTLAISYPMLLSLRLLYGATLAGAFLSLYVARLELCDPDHRLLFSMVAGLFFDAGEILLPGLAAVCQDWRLLQGLVTLILGLVLFFWGFPSMFPESPRWLVATQQPGRAKEILWHLTGANLKSEDSTPESATLAVELDGLSEGKALPQYHSIFEVFSTQLIWRNILILAFTTLLGNGIQYSFTQNLAPYLPHFYLPCFLLTGLEAAASLLLILMALCCGRRASLLLWTVLTSLASLLLLSLGQYLPIWMVVFLSGLGLLASQAMSVLSVFFASEILPTTIRGAGLGLIMAAGFLGHVATPIMSISNTRGFFLHHVVFASFAVLSMLCILLLPESRARNLPESLEDAEGQRSSPLFRPCWHQPQDHHVPLLLPSCKQTHYGQQQYSCPVVPSQRTGGLWHPPTRAHLAIEFQATQESRHAGTAGGHPQ</sequence>
<organism evidence="7 8">
    <name type="scientific">Vombatus ursinus</name>
    <name type="common">Common wombat</name>
    <dbReference type="NCBI Taxonomy" id="29139"/>
    <lineage>
        <taxon>Eukaryota</taxon>
        <taxon>Metazoa</taxon>
        <taxon>Chordata</taxon>
        <taxon>Craniata</taxon>
        <taxon>Vertebrata</taxon>
        <taxon>Euteleostomi</taxon>
        <taxon>Mammalia</taxon>
        <taxon>Metatheria</taxon>
        <taxon>Diprotodontia</taxon>
        <taxon>Vombatidae</taxon>
        <taxon>Vombatus</taxon>
    </lineage>
</organism>
<dbReference type="InterPro" id="IPR005828">
    <property type="entry name" value="MFS_sugar_transport-like"/>
</dbReference>
<dbReference type="GO" id="GO:0022857">
    <property type="term" value="F:transmembrane transporter activity"/>
    <property type="evidence" value="ECO:0007669"/>
    <property type="project" value="InterPro"/>
</dbReference>
<feature type="transmembrane region" description="Helical" evidence="5">
    <location>
        <begin position="233"/>
        <end position="257"/>
    </location>
</feature>
<dbReference type="InterPro" id="IPR036259">
    <property type="entry name" value="MFS_trans_sf"/>
</dbReference>
<keyword evidence="4 5" id="KW-0472">Membrane</keyword>
<dbReference type="PROSITE" id="PS50850">
    <property type="entry name" value="MFS"/>
    <property type="match status" value="1"/>
</dbReference>
<evidence type="ECO:0000256" key="2">
    <source>
        <dbReference type="ARBA" id="ARBA00022692"/>
    </source>
</evidence>
<feature type="transmembrane region" description="Helical" evidence="5">
    <location>
        <begin position="350"/>
        <end position="371"/>
    </location>
</feature>
<keyword evidence="8" id="KW-1185">Reference proteome</keyword>
<dbReference type="AlphaFoldDB" id="A0A4X2M1G4"/>
<dbReference type="Proteomes" id="UP000314987">
    <property type="component" value="Unassembled WGS sequence"/>
</dbReference>
<dbReference type="PANTHER" id="PTHR24064">
    <property type="entry name" value="SOLUTE CARRIER FAMILY 22 MEMBER"/>
    <property type="match status" value="1"/>
</dbReference>
<feature type="transmembrane region" description="Helical" evidence="5">
    <location>
        <begin position="323"/>
        <end position="344"/>
    </location>
</feature>
<evidence type="ECO:0000256" key="4">
    <source>
        <dbReference type="ARBA" id="ARBA00023136"/>
    </source>
</evidence>
<dbReference type="Gene3D" id="1.20.1250.20">
    <property type="entry name" value="MFS general substrate transporter like domains"/>
    <property type="match status" value="1"/>
</dbReference>
<proteinExistence type="predicted"/>
<dbReference type="InterPro" id="IPR020846">
    <property type="entry name" value="MFS_dom"/>
</dbReference>
<feature type="transmembrane region" description="Helical" evidence="5">
    <location>
        <begin position="25"/>
        <end position="45"/>
    </location>
</feature>
<comment type="subcellular location">
    <subcellularLocation>
        <location evidence="1">Membrane</location>
        <topology evidence="1">Multi-pass membrane protein</topology>
    </subcellularLocation>
</comment>
<accession>A0A4X2M1G4</accession>
<feature type="transmembrane region" description="Helical" evidence="5">
    <location>
        <begin position="200"/>
        <end position="221"/>
    </location>
</feature>
<evidence type="ECO:0000313" key="7">
    <source>
        <dbReference type="Ensembl" id="ENSVURP00010027087.1"/>
    </source>
</evidence>
<keyword evidence="2 5" id="KW-0812">Transmembrane</keyword>
<feature type="transmembrane region" description="Helical" evidence="5">
    <location>
        <begin position="111"/>
        <end position="129"/>
    </location>
</feature>
<feature type="transmembrane region" description="Helical" evidence="5">
    <location>
        <begin position="264"/>
        <end position="281"/>
    </location>
</feature>
<dbReference type="Pfam" id="PF00083">
    <property type="entry name" value="Sugar_tr"/>
    <property type="match status" value="1"/>
</dbReference>
<evidence type="ECO:0000256" key="3">
    <source>
        <dbReference type="ARBA" id="ARBA00022989"/>
    </source>
</evidence>
<evidence type="ECO:0000313" key="8">
    <source>
        <dbReference type="Proteomes" id="UP000314987"/>
    </source>
</evidence>
<reference evidence="7" key="3">
    <citation type="submission" date="2025-09" db="UniProtKB">
        <authorList>
            <consortium name="Ensembl"/>
        </authorList>
    </citation>
    <scope>IDENTIFICATION</scope>
</reference>
<reference evidence="8" key="1">
    <citation type="submission" date="2018-12" db="EMBL/GenBank/DDBJ databases">
        <authorList>
            <person name="Yazar S."/>
        </authorList>
    </citation>
    <scope>NUCLEOTIDE SEQUENCE [LARGE SCALE GENOMIC DNA]</scope>
</reference>
<dbReference type="SUPFAM" id="SSF103473">
    <property type="entry name" value="MFS general substrate transporter"/>
    <property type="match status" value="1"/>
</dbReference>
<dbReference type="GeneTree" id="ENSGT00940000162670"/>
<reference evidence="7" key="2">
    <citation type="submission" date="2025-08" db="UniProtKB">
        <authorList>
            <consortium name="Ensembl"/>
        </authorList>
    </citation>
    <scope>IDENTIFICATION</scope>
</reference>
<feature type="transmembrane region" description="Helical" evidence="5">
    <location>
        <begin position="51"/>
        <end position="70"/>
    </location>
</feature>
<dbReference type="STRING" id="29139.ENSVURP00010027087"/>